<dbReference type="SUPFAM" id="SSF53850">
    <property type="entry name" value="Periplasmic binding protein-like II"/>
    <property type="match status" value="1"/>
</dbReference>
<protein>
    <recommendedName>
        <fullName evidence="2">ATP phosphoribosyltransferase catalytic domain-containing protein</fullName>
    </recommendedName>
</protein>
<sequence length="231" mass="24185">QAVWGAAEAYPPEDADLAVIAAADEAAVSAHGLSPLFSLLEGSAWLIANAEGLARKDLSPLLGPLTGGAGRAEVPSLRLPPPLPTAGKADVSPPPPRGDTLRMALPDGHQQRHAVAALRDASLLPQAGYGESECVRRPQGPIPGLEMKVIRPHDMPQLVATGEMDLAVAGRDCLTEHLSRFPSSPVQELVDLRRGQFNLAAVVSEEVPASDLGGALEHWRGQGRQAVRVAS</sequence>
<dbReference type="AlphaFoldDB" id="X0Y8G5"/>
<reference evidence="3" key="1">
    <citation type="journal article" date="2014" name="Front. Microbiol.">
        <title>High frequency of phylogenetically diverse reductive dehalogenase-homologous genes in deep subseafloor sedimentary metagenomes.</title>
        <authorList>
            <person name="Kawai M."/>
            <person name="Futagami T."/>
            <person name="Toyoda A."/>
            <person name="Takaki Y."/>
            <person name="Nishi S."/>
            <person name="Hori S."/>
            <person name="Arai W."/>
            <person name="Tsubouchi T."/>
            <person name="Morono Y."/>
            <person name="Uchiyama I."/>
            <person name="Ito T."/>
            <person name="Fujiyama A."/>
            <person name="Inagaki F."/>
            <person name="Takami H."/>
        </authorList>
    </citation>
    <scope>NUCLEOTIDE SEQUENCE</scope>
    <source>
        <strain evidence="3">Expedition CK06-06</strain>
    </source>
</reference>
<evidence type="ECO:0000256" key="1">
    <source>
        <dbReference type="SAM" id="MobiDB-lite"/>
    </source>
</evidence>
<evidence type="ECO:0000313" key="3">
    <source>
        <dbReference type="EMBL" id="GAG43587.1"/>
    </source>
</evidence>
<name>X0Y8G5_9ZZZZ</name>
<dbReference type="GO" id="GO:0003879">
    <property type="term" value="F:ATP phosphoribosyltransferase activity"/>
    <property type="evidence" value="ECO:0007669"/>
    <property type="project" value="InterPro"/>
</dbReference>
<dbReference type="Gene3D" id="3.40.190.10">
    <property type="entry name" value="Periplasmic binding protein-like II"/>
    <property type="match status" value="1"/>
</dbReference>
<comment type="caution">
    <text evidence="3">The sequence shown here is derived from an EMBL/GenBank/DDBJ whole genome shotgun (WGS) entry which is preliminary data.</text>
</comment>
<feature type="domain" description="ATP phosphoribosyltransferase catalytic" evidence="2">
    <location>
        <begin position="151"/>
        <end position="214"/>
    </location>
</feature>
<accession>X0Y8G5</accession>
<gene>
    <name evidence="3" type="ORF">S01H1_78125</name>
</gene>
<feature type="region of interest" description="Disordered" evidence="1">
    <location>
        <begin position="72"/>
        <end position="99"/>
    </location>
</feature>
<dbReference type="EMBL" id="BARS01052562">
    <property type="protein sequence ID" value="GAG43587.1"/>
    <property type="molecule type" value="Genomic_DNA"/>
</dbReference>
<proteinExistence type="predicted"/>
<evidence type="ECO:0000259" key="2">
    <source>
        <dbReference type="Pfam" id="PF01634"/>
    </source>
</evidence>
<feature type="non-terminal residue" evidence="3">
    <location>
        <position position="1"/>
    </location>
</feature>
<dbReference type="Pfam" id="PF01634">
    <property type="entry name" value="HisG"/>
    <property type="match status" value="1"/>
</dbReference>
<dbReference type="GO" id="GO:0000105">
    <property type="term" value="P:L-histidine biosynthetic process"/>
    <property type="evidence" value="ECO:0007669"/>
    <property type="project" value="InterPro"/>
</dbReference>
<dbReference type="InterPro" id="IPR013820">
    <property type="entry name" value="ATP_PRibTrfase_cat"/>
</dbReference>
<organism evidence="3">
    <name type="scientific">marine sediment metagenome</name>
    <dbReference type="NCBI Taxonomy" id="412755"/>
    <lineage>
        <taxon>unclassified sequences</taxon>
        <taxon>metagenomes</taxon>
        <taxon>ecological metagenomes</taxon>
    </lineage>
</organism>
<dbReference type="GO" id="GO:0005737">
    <property type="term" value="C:cytoplasm"/>
    <property type="evidence" value="ECO:0007669"/>
    <property type="project" value="InterPro"/>
</dbReference>
<feature type="non-terminal residue" evidence="3">
    <location>
        <position position="231"/>
    </location>
</feature>